<keyword evidence="6" id="KW-1185">Reference proteome</keyword>
<dbReference type="STRING" id="113226.A0A139IKL0"/>
<evidence type="ECO:0000313" key="6">
    <source>
        <dbReference type="Proteomes" id="UP000073492"/>
    </source>
</evidence>
<dbReference type="InterPro" id="IPR020946">
    <property type="entry name" value="Flavin_mOase-like"/>
</dbReference>
<dbReference type="Proteomes" id="UP000073492">
    <property type="component" value="Unassembled WGS sequence"/>
</dbReference>
<gene>
    <name evidence="5" type="ORF">AC579_2810</name>
</gene>
<dbReference type="PANTHER" id="PTHR43098">
    <property type="entry name" value="L-ORNITHINE N(5)-MONOOXYGENASE-RELATED"/>
    <property type="match status" value="1"/>
</dbReference>
<dbReference type="InterPro" id="IPR036188">
    <property type="entry name" value="FAD/NAD-bd_sf"/>
</dbReference>
<keyword evidence="1" id="KW-0285">Flavoprotein</keyword>
<organism evidence="5 6">
    <name type="scientific">Pseudocercospora musae</name>
    <dbReference type="NCBI Taxonomy" id="113226"/>
    <lineage>
        <taxon>Eukaryota</taxon>
        <taxon>Fungi</taxon>
        <taxon>Dikarya</taxon>
        <taxon>Ascomycota</taxon>
        <taxon>Pezizomycotina</taxon>
        <taxon>Dothideomycetes</taxon>
        <taxon>Dothideomycetidae</taxon>
        <taxon>Mycosphaerellales</taxon>
        <taxon>Mycosphaerellaceae</taxon>
        <taxon>Pseudocercospora</taxon>
    </lineage>
</organism>
<dbReference type="GO" id="GO:0004499">
    <property type="term" value="F:N,N-dimethylaniline monooxygenase activity"/>
    <property type="evidence" value="ECO:0007669"/>
    <property type="project" value="InterPro"/>
</dbReference>
<evidence type="ECO:0000256" key="4">
    <source>
        <dbReference type="ARBA" id="ARBA00023002"/>
    </source>
</evidence>
<keyword evidence="2" id="KW-0274">FAD</keyword>
<dbReference type="EMBL" id="LFZO01000061">
    <property type="protein sequence ID" value="KXT15318.1"/>
    <property type="molecule type" value="Genomic_DNA"/>
</dbReference>
<protein>
    <recommendedName>
        <fullName evidence="7">FAD/NAD(P)-binding domain-containing protein</fullName>
    </recommendedName>
</protein>
<keyword evidence="3" id="KW-0521">NADP</keyword>
<name>A0A139IKL0_9PEZI</name>
<evidence type="ECO:0000256" key="3">
    <source>
        <dbReference type="ARBA" id="ARBA00022857"/>
    </source>
</evidence>
<comment type="caution">
    <text evidence="5">The sequence shown here is derived from an EMBL/GenBank/DDBJ whole genome shotgun (WGS) entry which is preliminary data.</text>
</comment>
<reference evidence="5 6" key="1">
    <citation type="submission" date="2015-07" db="EMBL/GenBank/DDBJ databases">
        <title>Comparative genomics of the Sigatoka disease complex on banana suggests a link between parallel evolutionary changes in Pseudocercospora fijiensis and Pseudocercospora eumusae and increased virulence on the banana host.</title>
        <authorList>
            <person name="Chang T.-C."/>
            <person name="Salvucci A."/>
            <person name="Crous P.W."/>
            <person name="Stergiopoulos I."/>
        </authorList>
    </citation>
    <scope>NUCLEOTIDE SEQUENCE [LARGE SCALE GENOMIC DNA]</scope>
    <source>
        <strain evidence="5 6">CBS 116634</strain>
    </source>
</reference>
<dbReference type="Gene3D" id="3.50.50.60">
    <property type="entry name" value="FAD/NAD(P)-binding domain"/>
    <property type="match status" value="2"/>
</dbReference>
<sequence>MGSIGDPSSGLEYEVLVIGAGLSGIFTLYRMQQLGLKTIALEAGSGEGGTWFWYGWISSRCITVLINTRNRYPGVQFDSESISYGFSEFSQEVLDEWNWTETFAHGDETLRYAQFLTDKFNLRQYMQFNTRVKSARWREKSNSWLVTDNTRFIITALGILNEPTLPNIPGVENYHGEAFHTSRWPSEWTFKDKRVGIIGTGATGIQIIQEIVKPQYGMKSLTVFQRTPNWSAPLRNELISSDEMKVYREQYPEIFEQCAKSYAGFMHVADTRRTLEVPEEEVNPSPALRTGSMTDLPQRLAFWEILYAKPGFAKWLGNFADINTDRDANAAFSAFIAAKIRARVNDPVTAEKLVPKNHGFGTRRVPLETQYFEAYNKSNVRLIDVANEAPIDHITEKGIQLQTGEHIELDALIYATGFDAVTGPMTAIDWHGVDNTKLCDIWTEGPRTYLGLFVHKLPNMMMVLGPHQAFGNIPRSIQFAVTWISDLINFCEGKGIKRVECRSEKVEEWTQHVWDCSKGLLMSQVDSWMTGVNTNVKGKQKRIIARYSGSGPGYRKRCLDVAESEYRDLDLE</sequence>
<dbReference type="PANTHER" id="PTHR43098:SF5">
    <property type="entry name" value="DUAL-FUNCTIONAL MONOOXYGENASE_METHYLTRANSFERASE PSOF"/>
    <property type="match status" value="1"/>
</dbReference>
<dbReference type="GO" id="GO:0050660">
    <property type="term" value="F:flavin adenine dinucleotide binding"/>
    <property type="evidence" value="ECO:0007669"/>
    <property type="project" value="InterPro"/>
</dbReference>
<dbReference type="Pfam" id="PF00743">
    <property type="entry name" value="FMO-like"/>
    <property type="match status" value="1"/>
</dbReference>
<accession>A0A139IKL0</accession>
<dbReference type="AlphaFoldDB" id="A0A139IKL0"/>
<evidence type="ECO:0000256" key="1">
    <source>
        <dbReference type="ARBA" id="ARBA00022630"/>
    </source>
</evidence>
<dbReference type="InterPro" id="IPR050775">
    <property type="entry name" value="FAD-binding_Monooxygenases"/>
</dbReference>
<proteinExistence type="predicted"/>
<evidence type="ECO:0008006" key="7">
    <source>
        <dbReference type="Google" id="ProtNLM"/>
    </source>
</evidence>
<dbReference type="GO" id="GO:0050661">
    <property type="term" value="F:NADP binding"/>
    <property type="evidence" value="ECO:0007669"/>
    <property type="project" value="InterPro"/>
</dbReference>
<evidence type="ECO:0000256" key="2">
    <source>
        <dbReference type="ARBA" id="ARBA00022827"/>
    </source>
</evidence>
<dbReference type="OrthoDB" id="66881at2759"/>
<dbReference type="SUPFAM" id="SSF51905">
    <property type="entry name" value="FAD/NAD(P)-binding domain"/>
    <property type="match status" value="3"/>
</dbReference>
<evidence type="ECO:0000313" key="5">
    <source>
        <dbReference type="EMBL" id="KXT15318.1"/>
    </source>
</evidence>
<keyword evidence="4" id="KW-0560">Oxidoreductase</keyword>